<organism evidence="1 3">
    <name type="scientific">Durusdinium trenchii</name>
    <dbReference type="NCBI Taxonomy" id="1381693"/>
    <lineage>
        <taxon>Eukaryota</taxon>
        <taxon>Sar</taxon>
        <taxon>Alveolata</taxon>
        <taxon>Dinophyceae</taxon>
        <taxon>Suessiales</taxon>
        <taxon>Symbiodiniaceae</taxon>
        <taxon>Durusdinium</taxon>
    </lineage>
</organism>
<feature type="non-terminal residue" evidence="1">
    <location>
        <position position="1"/>
    </location>
</feature>
<dbReference type="Proteomes" id="UP001642464">
    <property type="component" value="Unassembled WGS sequence"/>
</dbReference>
<accession>A0ABP0N6N8</accession>
<protein>
    <submittedName>
        <fullName evidence="1">Uncharacterized protein</fullName>
    </submittedName>
</protein>
<evidence type="ECO:0000313" key="1">
    <source>
        <dbReference type="EMBL" id="CAK9059123.1"/>
    </source>
</evidence>
<evidence type="ECO:0000313" key="3">
    <source>
        <dbReference type="Proteomes" id="UP001642464"/>
    </source>
</evidence>
<gene>
    <name evidence="1" type="ORF">SCF082_LOCUS31381</name>
    <name evidence="2" type="ORF">SCF082_LOCUS31425</name>
</gene>
<proteinExistence type="predicted"/>
<name>A0ABP0N6N8_9DINO</name>
<sequence length="90" mass="10129">VGWVVQLACCAELLLLEALSLWTSSFGAKNLAFLMQSSSFINAGIKNSEHFLRIDGRMRALTPHQPDFAWIFQECGISAFEFWIFQVDAS</sequence>
<comment type="caution">
    <text evidence="1">The sequence shown here is derived from an EMBL/GenBank/DDBJ whole genome shotgun (WGS) entry which is preliminary data.</text>
</comment>
<evidence type="ECO:0000313" key="2">
    <source>
        <dbReference type="EMBL" id="CAK9059254.1"/>
    </source>
</evidence>
<dbReference type="EMBL" id="CAXAMM010026535">
    <property type="protein sequence ID" value="CAK9059123.1"/>
    <property type="molecule type" value="Genomic_DNA"/>
</dbReference>
<keyword evidence="3" id="KW-1185">Reference proteome</keyword>
<reference evidence="1 3" key="1">
    <citation type="submission" date="2024-02" db="EMBL/GenBank/DDBJ databases">
        <authorList>
            <person name="Chen Y."/>
            <person name="Shah S."/>
            <person name="Dougan E. K."/>
            <person name="Thang M."/>
            <person name="Chan C."/>
        </authorList>
    </citation>
    <scope>NUCLEOTIDE SEQUENCE [LARGE SCALE GENOMIC DNA]</scope>
</reference>
<dbReference type="EMBL" id="CAXAMM010026602">
    <property type="protein sequence ID" value="CAK9059254.1"/>
    <property type="molecule type" value="Genomic_DNA"/>
</dbReference>